<keyword evidence="2" id="KW-1185">Reference proteome</keyword>
<evidence type="ECO:0000313" key="1">
    <source>
        <dbReference type="EMBL" id="CAG8816618.1"/>
    </source>
</evidence>
<accession>A0A9N9P8Z6</accession>
<organism evidence="1 2">
    <name type="scientific">Cetraspora pellucida</name>
    <dbReference type="NCBI Taxonomy" id="1433469"/>
    <lineage>
        <taxon>Eukaryota</taxon>
        <taxon>Fungi</taxon>
        <taxon>Fungi incertae sedis</taxon>
        <taxon>Mucoromycota</taxon>
        <taxon>Glomeromycotina</taxon>
        <taxon>Glomeromycetes</taxon>
        <taxon>Diversisporales</taxon>
        <taxon>Gigasporaceae</taxon>
        <taxon>Cetraspora</taxon>
    </lineage>
</organism>
<dbReference type="Proteomes" id="UP000789759">
    <property type="component" value="Unassembled WGS sequence"/>
</dbReference>
<evidence type="ECO:0000313" key="2">
    <source>
        <dbReference type="Proteomes" id="UP000789759"/>
    </source>
</evidence>
<proteinExistence type="predicted"/>
<sequence>TLGLLPGPTFICELHIQKLVVEGGVPSLGVLLQIRQDCQGPKSYPAVQLSWMSNLAVTTKMTPENR</sequence>
<protein>
    <submittedName>
        <fullName evidence="1">3318_t:CDS:1</fullName>
    </submittedName>
</protein>
<dbReference type="EMBL" id="CAJVQA010044488">
    <property type="protein sequence ID" value="CAG8816618.1"/>
    <property type="molecule type" value="Genomic_DNA"/>
</dbReference>
<name>A0A9N9P8Z6_9GLOM</name>
<gene>
    <name evidence="1" type="ORF">CPELLU_LOCUS19259</name>
</gene>
<dbReference type="AlphaFoldDB" id="A0A9N9P8Z6"/>
<feature type="non-terminal residue" evidence="1">
    <location>
        <position position="66"/>
    </location>
</feature>
<reference evidence="1" key="1">
    <citation type="submission" date="2021-06" db="EMBL/GenBank/DDBJ databases">
        <authorList>
            <person name="Kallberg Y."/>
            <person name="Tangrot J."/>
            <person name="Rosling A."/>
        </authorList>
    </citation>
    <scope>NUCLEOTIDE SEQUENCE</scope>
    <source>
        <strain evidence="1">FL966</strain>
    </source>
</reference>
<comment type="caution">
    <text evidence="1">The sequence shown here is derived from an EMBL/GenBank/DDBJ whole genome shotgun (WGS) entry which is preliminary data.</text>
</comment>
<feature type="non-terminal residue" evidence="1">
    <location>
        <position position="1"/>
    </location>
</feature>